<evidence type="ECO:0000313" key="6">
    <source>
        <dbReference type="Proteomes" id="UP000000492"/>
    </source>
</evidence>
<dbReference type="InterPro" id="IPR028989">
    <property type="entry name" value="RimP_N"/>
</dbReference>
<feature type="domain" description="Ribosome maturation factor RimP N-terminal" evidence="4">
    <location>
        <begin position="39"/>
        <end position="133"/>
    </location>
</feature>
<comment type="function">
    <text evidence="3">Required for maturation of 30S ribosomal subunits.</text>
</comment>
<evidence type="ECO:0000256" key="3">
    <source>
        <dbReference type="HAMAP-Rule" id="MF_01077"/>
    </source>
</evidence>
<dbReference type="GO" id="GO:0006412">
    <property type="term" value="P:translation"/>
    <property type="evidence" value="ECO:0007669"/>
    <property type="project" value="TreeGrafter"/>
</dbReference>
<evidence type="ECO:0000256" key="2">
    <source>
        <dbReference type="ARBA" id="ARBA00022517"/>
    </source>
</evidence>
<dbReference type="GO" id="GO:0005829">
    <property type="term" value="C:cytosol"/>
    <property type="evidence" value="ECO:0007669"/>
    <property type="project" value="TreeGrafter"/>
</dbReference>
<dbReference type="HOGENOM" id="CLU_070525_3_0_11"/>
<comment type="subcellular location">
    <subcellularLocation>
        <location evidence="3">Cytoplasm</location>
    </subcellularLocation>
</comment>
<evidence type="ECO:0000313" key="5">
    <source>
        <dbReference type="EMBL" id="AEI09592.1"/>
    </source>
</evidence>
<evidence type="ECO:0000256" key="1">
    <source>
        <dbReference type="ARBA" id="ARBA00022490"/>
    </source>
</evidence>
<dbReference type="GO" id="GO:0000028">
    <property type="term" value="P:ribosomal small subunit assembly"/>
    <property type="evidence" value="ECO:0007669"/>
    <property type="project" value="TreeGrafter"/>
</dbReference>
<dbReference type="eggNOG" id="COG0779">
    <property type="taxonomic scope" value="Bacteria"/>
</dbReference>
<dbReference type="PANTHER" id="PTHR33867">
    <property type="entry name" value="RIBOSOME MATURATION FACTOR RIMP"/>
    <property type="match status" value="1"/>
</dbReference>
<dbReference type="STRING" id="662755.CRES_1237"/>
<accession>F8DY34</accession>
<dbReference type="InterPro" id="IPR035956">
    <property type="entry name" value="RimP_N_sf"/>
</dbReference>
<dbReference type="KEGG" id="crd:CRES_1237"/>
<dbReference type="PANTHER" id="PTHR33867:SF1">
    <property type="entry name" value="RIBOSOME MATURATION FACTOR RIMP"/>
    <property type="match status" value="1"/>
</dbReference>
<keyword evidence="2 3" id="KW-0690">Ribosome biogenesis</keyword>
<dbReference type="EMBL" id="CP002857">
    <property type="protein sequence ID" value="AEI09592.1"/>
    <property type="molecule type" value="Genomic_DNA"/>
</dbReference>
<comment type="similarity">
    <text evidence="3">Belongs to the RimP family.</text>
</comment>
<dbReference type="HAMAP" id="MF_01077">
    <property type="entry name" value="RimP"/>
    <property type="match status" value="1"/>
</dbReference>
<dbReference type="Proteomes" id="UP000000492">
    <property type="component" value="Chromosome"/>
</dbReference>
<protein>
    <recommendedName>
        <fullName evidence="3">Ribosome maturation factor RimP</fullName>
    </recommendedName>
</protein>
<keyword evidence="6" id="KW-1185">Reference proteome</keyword>
<keyword evidence="1 3" id="KW-0963">Cytoplasm</keyword>
<dbReference type="Pfam" id="PF02576">
    <property type="entry name" value="RimP_N"/>
    <property type="match status" value="1"/>
</dbReference>
<proteinExistence type="inferred from homology"/>
<dbReference type="SUPFAM" id="SSF75420">
    <property type="entry name" value="YhbC-like, N-terminal domain"/>
    <property type="match status" value="1"/>
</dbReference>
<gene>
    <name evidence="3" type="primary">rimP</name>
    <name evidence="5" type="ordered locus">CRES_1237</name>
</gene>
<evidence type="ECO:0000259" key="4">
    <source>
        <dbReference type="Pfam" id="PF02576"/>
    </source>
</evidence>
<reference evidence="5 6" key="1">
    <citation type="journal article" date="2012" name="BMC Genomics">
        <title>Complete genome sequence, lifestyle, and multi-drug resistance of the human pathogen Corynebacterium resistens DSM 45100 isolated from blood samples of a leukemia patient.</title>
        <authorList>
            <person name="Schroder J."/>
            <person name="Maus I."/>
            <person name="Meyer K."/>
            <person name="Wordemann S."/>
            <person name="Blom J."/>
            <person name="Jaenicke S."/>
            <person name="Schneider J."/>
            <person name="Trost E."/>
            <person name="Tauch A."/>
        </authorList>
    </citation>
    <scope>NUCLEOTIDE SEQUENCE [LARGE SCALE GENOMIC DNA]</scope>
    <source>
        <strain evidence="6">DSM 45100 / JCM 12819 / CCUG 50093 / GTC 2026 / SICGH 158</strain>
    </source>
</reference>
<dbReference type="InterPro" id="IPR003728">
    <property type="entry name" value="Ribosome_maturation_RimP"/>
</dbReference>
<dbReference type="Gene3D" id="3.30.300.70">
    <property type="entry name" value="RimP-like superfamily, N-terminal"/>
    <property type="match status" value="1"/>
</dbReference>
<name>F8DY34_CORRG</name>
<organism evidence="5 6">
    <name type="scientific">Corynebacterium resistens (strain DSM 45100 / JCM 12819 / GTC 2026 / SICGH 158)</name>
    <dbReference type="NCBI Taxonomy" id="662755"/>
    <lineage>
        <taxon>Bacteria</taxon>
        <taxon>Bacillati</taxon>
        <taxon>Actinomycetota</taxon>
        <taxon>Actinomycetes</taxon>
        <taxon>Mycobacteriales</taxon>
        <taxon>Corynebacteriaceae</taxon>
        <taxon>Corynebacterium</taxon>
    </lineage>
</organism>
<dbReference type="AlphaFoldDB" id="F8DY34"/>
<sequence length="227" mass="24610">MSVWVWWTEAELNGTCLNIKGHSNLRAMAFPSTTQLKSLLETVVHQYGCVIEDIQVARAGAKSSVKIFVDSEVAVPTTLASATEVQPHEFTGPDLDAVEQLSRDISAELDRAEEQGQLNFGPGYTLEVGSAGASAPIVKPRHWVKNLGRLVKLPEGPLKGAKARVAQAAEDGVILIFKKGKELNVSLHSLEEVSGARVEIEFSKVPEAEQHLVGLQASAYDAMIDRR</sequence>